<dbReference type="KEGG" id="asd:AS9A_0904"/>
<dbReference type="InterPro" id="IPR029058">
    <property type="entry name" value="AB_hydrolase_fold"/>
</dbReference>
<dbReference type="InterPro" id="IPR050228">
    <property type="entry name" value="Carboxylesterase_BioH"/>
</dbReference>
<evidence type="ECO:0000313" key="2">
    <source>
        <dbReference type="EMBL" id="AEF39356.1"/>
    </source>
</evidence>
<dbReference type="eggNOG" id="COG0596">
    <property type="taxonomic scope" value="Bacteria"/>
</dbReference>
<dbReference type="OrthoDB" id="63519at2"/>
<dbReference type="HOGENOM" id="CLU_020336_50_2_11"/>
<dbReference type="PANTHER" id="PTHR43194:SF2">
    <property type="entry name" value="PEROXISOMAL MEMBRANE PROTEIN LPX1"/>
    <property type="match status" value="1"/>
</dbReference>
<sequence>MSQYRTPLSGAGWRLIERRIAVAPTIDIPAPEPITLPGRGETAIFDIGPRGAEPIILLHALSCTSLLTWYPSLPQLSRKYRVIGLDQRWHGAGIKSNTFSLEDCADDVAALGTELGLERFTVAGYSMGSMVGQLVAKRHPDRLTGLVLCATTRNVRRRDHIAFDAYMRVTARMRPRPHRRERPRLSDGGHRWLYSEFRRTTFSANIAAINAIANFNSASWLHQLRTPTAVVVMRRDRAIPPRDQRAVARSIPGAVRFDVDAGHAGCVFSPEQFVPALTAACDWVHS</sequence>
<dbReference type="AlphaFoldDB" id="F6EN39"/>
<organism evidence="2 3">
    <name type="scientific">Hoyosella subflava (strain DSM 45089 / JCM 17490 / NBRC 109087 / DQS3-9A1)</name>
    <name type="common">Amycolicicoccus subflavus</name>
    <dbReference type="NCBI Taxonomy" id="443218"/>
    <lineage>
        <taxon>Bacteria</taxon>
        <taxon>Bacillati</taxon>
        <taxon>Actinomycetota</taxon>
        <taxon>Actinomycetes</taxon>
        <taxon>Mycobacteriales</taxon>
        <taxon>Hoyosellaceae</taxon>
        <taxon>Hoyosella</taxon>
    </lineage>
</organism>
<dbReference type="InterPro" id="IPR000073">
    <property type="entry name" value="AB_hydrolase_1"/>
</dbReference>
<reference evidence="2 3" key="1">
    <citation type="journal article" date="2011" name="J. Bacteriol.">
        <title>Complete genome sequence of Amycolicicoccus subflavus DQS3-9A1T, an actinomycete isolated from crude oil-polluted soil.</title>
        <authorList>
            <person name="Cai M."/>
            <person name="Chen W.M."/>
            <person name="Nie Y."/>
            <person name="Chi C.Q."/>
            <person name="Wang Y.N."/>
            <person name="Tang Y.Q."/>
            <person name="Li G.Y."/>
            <person name="Wu X.L."/>
        </authorList>
    </citation>
    <scope>NUCLEOTIDE SEQUENCE [LARGE SCALE GENOMIC DNA]</scope>
    <source>
        <strain evidence="3">DSM 45089 / DQS3-9A1</strain>
    </source>
</reference>
<name>F6EN39_HOYSD</name>
<accession>F6EN39</accession>
<dbReference type="GO" id="GO:0003824">
    <property type="term" value="F:catalytic activity"/>
    <property type="evidence" value="ECO:0007669"/>
    <property type="project" value="UniProtKB-ARBA"/>
</dbReference>
<protein>
    <submittedName>
        <fullName evidence="2">Poly(3-hydroxyalkanoate) depolymerase</fullName>
    </submittedName>
</protein>
<evidence type="ECO:0000259" key="1">
    <source>
        <dbReference type="Pfam" id="PF00561"/>
    </source>
</evidence>
<keyword evidence="3" id="KW-1185">Reference proteome</keyword>
<dbReference type="SUPFAM" id="SSF53474">
    <property type="entry name" value="alpha/beta-Hydrolases"/>
    <property type="match status" value="1"/>
</dbReference>
<dbReference type="Proteomes" id="UP000009235">
    <property type="component" value="Chromosome"/>
</dbReference>
<dbReference type="STRING" id="443218.AS9A_0904"/>
<feature type="domain" description="AB hydrolase-1" evidence="1">
    <location>
        <begin position="54"/>
        <end position="151"/>
    </location>
</feature>
<evidence type="ECO:0000313" key="3">
    <source>
        <dbReference type="Proteomes" id="UP000009235"/>
    </source>
</evidence>
<dbReference type="EMBL" id="CP002786">
    <property type="protein sequence ID" value="AEF39356.1"/>
    <property type="molecule type" value="Genomic_DNA"/>
</dbReference>
<dbReference type="Pfam" id="PF00561">
    <property type="entry name" value="Abhydrolase_1"/>
    <property type="match status" value="1"/>
</dbReference>
<gene>
    <name evidence="2" type="ordered locus">AS9A_0904</name>
</gene>
<dbReference type="Gene3D" id="3.40.50.1820">
    <property type="entry name" value="alpha/beta hydrolase"/>
    <property type="match status" value="1"/>
</dbReference>
<proteinExistence type="predicted"/>
<dbReference type="PANTHER" id="PTHR43194">
    <property type="entry name" value="HYDROLASE ALPHA/BETA FOLD FAMILY"/>
    <property type="match status" value="1"/>
</dbReference>
<dbReference type="RefSeq" id="WP_013805705.1">
    <property type="nucleotide sequence ID" value="NC_015564.1"/>
</dbReference>